<dbReference type="SMART" id="SM00387">
    <property type="entry name" value="HATPase_c"/>
    <property type="match status" value="1"/>
</dbReference>
<name>A0A239KMN1_EKHLU</name>
<proteinExistence type="predicted"/>
<dbReference type="PANTHER" id="PTHR42878">
    <property type="entry name" value="TWO-COMPONENT HISTIDINE KINASE"/>
    <property type="match status" value="1"/>
</dbReference>
<dbReference type="SMART" id="SM00028">
    <property type="entry name" value="TPR"/>
    <property type="match status" value="7"/>
</dbReference>
<dbReference type="GO" id="GO:0030295">
    <property type="term" value="F:protein kinase activator activity"/>
    <property type="evidence" value="ECO:0007669"/>
    <property type="project" value="TreeGrafter"/>
</dbReference>
<dbReference type="AlphaFoldDB" id="A0A239KMN1"/>
<evidence type="ECO:0000256" key="1">
    <source>
        <dbReference type="ARBA" id="ARBA00000085"/>
    </source>
</evidence>
<dbReference type="InterPro" id="IPR003661">
    <property type="entry name" value="HisK_dim/P_dom"/>
</dbReference>
<dbReference type="PROSITE" id="PS50109">
    <property type="entry name" value="HIS_KIN"/>
    <property type="match status" value="1"/>
</dbReference>
<dbReference type="EC" id="2.7.13.3" evidence="2"/>
<keyword evidence="8" id="KW-0902">Two-component regulatory system</keyword>
<dbReference type="GO" id="GO:0005524">
    <property type="term" value="F:ATP binding"/>
    <property type="evidence" value="ECO:0007669"/>
    <property type="project" value="UniProtKB-KW"/>
</dbReference>
<dbReference type="SUPFAM" id="SSF48452">
    <property type="entry name" value="TPR-like"/>
    <property type="match status" value="2"/>
</dbReference>
<dbReference type="EMBL" id="FZPD01000004">
    <property type="protein sequence ID" value="SNT19260.1"/>
    <property type="molecule type" value="Genomic_DNA"/>
</dbReference>
<dbReference type="GO" id="GO:0000155">
    <property type="term" value="F:phosphorelay sensor kinase activity"/>
    <property type="evidence" value="ECO:0007669"/>
    <property type="project" value="InterPro"/>
</dbReference>
<feature type="repeat" description="TPR" evidence="9">
    <location>
        <begin position="188"/>
        <end position="221"/>
    </location>
</feature>
<evidence type="ECO:0000256" key="8">
    <source>
        <dbReference type="ARBA" id="ARBA00023012"/>
    </source>
</evidence>
<dbReference type="InterPro" id="IPR036890">
    <property type="entry name" value="HATPase_C_sf"/>
</dbReference>
<dbReference type="Pfam" id="PF02518">
    <property type="entry name" value="HATPase_c"/>
    <property type="match status" value="1"/>
</dbReference>
<keyword evidence="6" id="KW-0418">Kinase</keyword>
<dbReference type="Pfam" id="PF13424">
    <property type="entry name" value="TPR_12"/>
    <property type="match status" value="1"/>
</dbReference>
<protein>
    <recommendedName>
        <fullName evidence="2">histidine kinase</fullName>
        <ecNumber evidence="2">2.7.13.3</ecNumber>
    </recommendedName>
</protein>
<dbReference type="InterPro" id="IPR005467">
    <property type="entry name" value="His_kinase_dom"/>
</dbReference>
<dbReference type="InterPro" id="IPR019734">
    <property type="entry name" value="TPR_rpt"/>
</dbReference>
<evidence type="ECO:0000256" key="4">
    <source>
        <dbReference type="ARBA" id="ARBA00022679"/>
    </source>
</evidence>
<dbReference type="PANTHER" id="PTHR42878:SF7">
    <property type="entry name" value="SENSOR HISTIDINE KINASE GLRK"/>
    <property type="match status" value="1"/>
</dbReference>
<feature type="domain" description="Histidine kinase" evidence="10">
    <location>
        <begin position="349"/>
        <end position="559"/>
    </location>
</feature>
<dbReference type="CDD" id="cd00082">
    <property type="entry name" value="HisKA"/>
    <property type="match status" value="1"/>
</dbReference>
<evidence type="ECO:0000256" key="3">
    <source>
        <dbReference type="ARBA" id="ARBA00022553"/>
    </source>
</evidence>
<dbReference type="SUPFAM" id="SSF47384">
    <property type="entry name" value="Homodimeric domain of signal transducing histidine kinase"/>
    <property type="match status" value="1"/>
</dbReference>
<reference evidence="11 12" key="1">
    <citation type="submission" date="2017-06" db="EMBL/GenBank/DDBJ databases">
        <authorList>
            <person name="Kim H.J."/>
            <person name="Triplett B.A."/>
        </authorList>
    </citation>
    <scope>NUCLEOTIDE SEQUENCE [LARGE SCALE GENOMIC DNA]</scope>
    <source>
        <strain evidence="11 12">DSM 19307</strain>
    </source>
</reference>
<dbReference type="InterPro" id="IPR036097">
    <property type="entry name" value="HisK_dim/P_sf"/>
</dbReference>
<gene>
    <name evidence="11" type="ORF">SAMN05421640_2771</name>
</gene>
<keyword evidence="3" id="KW-0597">Phosphoprotein</keyword>
<dbReference type="GO" id="GO:0007234">
    <property type="term" value="P:osmosensory signaling via phosphorelay pathway"/>
    <property type="evidence" value="ECO:0007669"/>
    <property type="project" value="TreeGrafter"/>
</dbReference>
<dbReference type="InterPro" id="IPR004358">
    <property type="entry name" value="Sig_transdc_His_kin-like_C"/>
</dbReference>
<keyword evidence="4" id="KW-0808">Transferase</keyword>
<evidence type="ECO:0000313" key="11">
    <source>
        <dbReference type="EMBL" id="SNT19260.1"/>
    </source>
</evidence>
<dbReference type="PROSITE" id="PS50005">
    <property type="entry name" value="TPR"/>
    <property type="match status" value="1"/>
</dbReference>
<comment type="catalytic activity">
    <reaction evidence="1">
        <text>ATP + protein L-histidine = ADP + protein N-phospho-L-histidine.</text>
        <dbReference type="EC" id="2.7.13.3"/>
    </reaction>
</comment>
<dbReference type="PRINTS" id="PR00344">
    <property type="entry name" value="BCTRLSENSOR"/>
</dbReference>
<keyword evidence="7" id="KW-0067">ATP-binding</keyword>
<dbReference type="InterPro" id="IPR003594">
    <property type="entry name" value="HATPase_dom"/>
</dbReference>
<dbReference type="SUPFAM" id="SSF55874">
    <property type="entry name" value="ATPase domain of HSP90 chaperone/DNA topoisomerase II/histidine kinase"/>
    <property type="match status" value="1"/>
</dbReference>
<dbReference type="Proteomes" id="UP000198393">
    <property type="component" value="Unassembled WGS sequence"/>
</dbReference>
<evidence type="ECO:0000256" key="5">
    <source>
        <dbReference type="ARBA" id="ARBA00022741"/>
    </source>
</evidence>
<organism evidence="11 12">
    <name type="scientific">Ekhidna lutea</name>
    <dbReference type="NCBI Taxonomy" id="447679"/>
    <lineage>
        <taxon>Bacteria</taxon>
        <taxon>Pseudomonadati</taxon>
        <taxon>Bacteroidota</taxon>
        <taxon>Cytophagia</taxon>
        <taxon>Cytophagales</taxon>
        <taxon>Reichenbachiellaceae</taxon>
        <taxon>Ekhidna</taxon>
    </lineage>
</organism>
<accession>A0A239KMN1</accession>
<dbReference type="Gene3D" id="1.10.287.130">
    <property type="match status" value="1"/>
</dbReference>
<evidence type="ECO:0000313" key="12">
    <source>
        <dbReference type="Proteomes" id="UP000198393"/>
    </source>
</evidence>
<evidence type="ECO:0000259" key="10">
    <source>
        <dbReference type="PROSITE" id="PS50109"/>
    </source>
</evidence>
<dbReference type="OrthoDB" id="9803982at2"/>
<keyword evidence="5" id="KW-0547">Nucleotide-binding</keyword>
<evidence type="ECO:0000256" key="9">
    <source>
        <dbReference type="PROSITE-ProRule" id="PRU00339"/>
    </source>
</evidence>
<evidence type="ECO:0000256" key="6">
    <source>
        <dbReference type="ARBA" id="ARBA00022777"/>
    </source>
</evidence>
<sequence>MNDLKTSIKLAEEALSISKENGDKRSIGQSLSHLSLFHMIIGDFDLSVNIANEAIENFTEIGDKKGIADAKYTIAGVLYKTDDYNLGLTYLLDCLKTYKKLNDYHNQARVEKSMGTIYEYFGDTSSAIKIYNSAIESGVKADDLNLQSNAFNPLSGIYLNQGKVQEAKELIEKSIAFKNETGDTRGLAFALYGRGKIYTVTGEFDKAESDFLEAEKIHQEMGEKLGLAMCYHKRGFLYIKMNRLDEARDILVKALAYSNKYRIILIKFKANLLLHEIAKKEGNLELALKYLQQYIDEKESVINDRTAKVIKSYDDINKMQQLEREAEIQKEKADIIEKKKIELDSFFYRISHDLKGPITSMMSLNYLAKYEVKDPTGLKFIGEYEKQATRLNNILDGLLNLTKMSFNEDTKQEIDFEKVIYDCIASYKFLANYELVEFKIHVDQHIKYEAEWTLINTIIQNLIENGVKYARTEKNKPFIDISVRDESDKIVIECADNGIGMDQDTVEKIFTMFFRVNRKIEGTGLGLHILKRAIERLDGDVQVKSKLGEGTTFRITLPL</sequence>
<dbReference type="GO" id="GO:0000156">
    <property type="term" value="F:phosphorelay response regulator activity"/>
    <property type="evidence" value="ECO:0007669"/>
    <property type="project" value="TreeGrafter"/>
</dbReference>
<dbReference type="Gene3D" id="1.25.40.10">
    <property type="entry name" value="Tetratricopeptide repeat domain"/>
    <property type="match status" value="2"/>
</dbReference>
<evidence type="ECO:0000256" key="7">
    <source>
        <dbReference type="ARBA" id="ARBA00022840"/>
    </source>
</evidence>
<dbReference type="Pfam" id="PF17874">
    <property type="entry name" value="TPR_MalT"/>
    <property type="match status" value="1"/>
</dbReference>
<dbReference type="Gene3D" id="3.30.565.10">
    <property type="entry name" value="Histidine kinase-like ATPase, C-terminal domain"/>
    <property type="match status" value="1"/>
</dbReference>
<dbReference type="InterPro" id="IPR050351">
    <property type="entry name" value="BphY/WalK/GraS-like"/>
</dbReference>
<dbReference type="InterPro" id="IPR011990">
    <property type="entry name" value="TPR-like_helical_dom_sf"/>
</dbReference>
<keyword evidence="12" id="KW-1185">Reference proteome</keyword>
<dbReference type="RefSeq" id="WP_089357453.1">
    <property type="nucleotide sequence ID" value="NZ_FZPD01000004.1"/>
</dbReference>
<keyword evidence="9" id="KW-0802">TPR repeat</keyword>
<dbReference type="InterPro" id="IPR041617">
    <property type="entry name" value="TPR_MalT"/>
</dbReference>
<evidence type="ECO:0000256" key="2">
    <source>
        <dbReference type="ARBA" id="ARBA00012438"/>
    </source>
</evidence>